<dbReference type="Gramene" id="ONK75476">
    <property type="protein sequence ID" value="ONK75476"/>
    <property type="gene ID" value="A4U43_C03F17260"/>
</dbReference>
<evidence type="ECO:0000313" key="4">
    <source>
        <dbReference type="EMBL" id="ONK75476.1"/>
    </source>
</evidence>
<reference evidence="5" key="1">
    <citation type="journal article" date="2017" name="Nat. Commun.">
        <title>The asparagus genome sheds light on the origin and evolution of a young Y chromosome.</title>
        <authorList>
            <person name="Harkess A."/>
            <person name="Zhou J."/>
            <person name="Xu C."/>
            <person name="Bowers J.E."/>
            <person name="Van der Hulst R."/>
            <person name="Ayyampalayam S."/>
            <person name="Mercati F."/>
            <person name="Riccardi P."/>
            <person name="McKain M.R."/>
            <person name="Kakrana A."/>
            <person name="Tang H."/>
            <person name="Ray J."/>
            <person name="Groenendijk J."/>
            <person name="Arikit S."/>
            <person name="Mathioni S.M."/>
            <person name="Nakano M."/>
            <person name="Shan H."/>
            <person name="Telgmann-Rauber A."/>
            <person name="Kanno A."/>
            <person name="Yue Z."/>
            <person name="Chen H."/>
            <person name="Li W."/>
            <person name="Chen Y."/>
            <person name="Xu X."/>
            <person name="Zhang Y."/>
            <person name="Luo S."/>
            <person name="Chen H."/>
            <person name="Gao J."/>
            <person name="Mao Z."/>
            <person name="Pires J.C."/>
            <person name="Luo M."/>
            <person name="Kudrna D."/>
            <person name="Wing R.A."/>
            <person name="Meyers B.C."/>
            <person name="Yi K."/>
            <person name="Kong H."/>
            <person name="Lavrijsen P."/>
            <person name="Sunseri F."/>
            <person name="Falavigna A."/>
            <person name="Ye Y."/>
            <person name="Leebens-Mack J.H."/>
            <person name="Chen G."/>
        </authorList>
    </citation>
    <scope>NUCLEOTIDE SEQUENCE [LARGE SCALE GENOMIC DNA]</scope>
    <source>
        <strain evidence="5">cv. DH0086</strain>
    </source>
</reference>
<dbReference type="AlphaFoldDB" id="A0A5P1FAR2"/>
<evidence type="ECO:0000256" key="1">
    <source>
        <dbReference type="ARBA" id="ARBA00009995"/>
    </source>
</evidence>
<dbReference type="InterPro" id="IPR035595">
    <property type="entry name" value="UDP_glycos_trans_CS"/>
</dbReference>
<dbReference type="SUPFAM" id="SSF53756">
    <property type="entry name" value="UDP-Glycosyltransferase/glycogen phosphorylase"/>
    <property type="match status" value="2"/>
</dbReference>
<accession>A0A5P1FAR2</accession>
<keyword evidence="2 3" id="KW-0808">Transferase</keyword>
<dbReference type="InterPro" id="IPR002213">
    <property type="entry name" value="UDP_glucos_trans"/>
</dbReference>
<gene>
    <name evidence="4" type="ORF">A4U43_C03F17260</name>
</gene>
<dbReference type="Gene3D" id="3.40.50.2000">
    <property type="entry name" value="Glycogen Phosphorylase B"/>
    <property type="match status" value="3"/>
</dbReference>
<dbReference type="PROSITE" id="PS00018">
    <property type="entry name" value="EF_HAND_1"/>
    <property type="match status" value="1"/>
</dbReference>
<dbReference type="InterPro" id="IPR018247">
    <property type="entry name" value="EF_Hand_1_Ca_BS"/>
</dbReference>
<organism evidence="4 5">
    <name type="scientific">Asparagus officinalis</name>
    <name type="common">Garden asparagus</name>
    <dbReference type="NCBI Taxonomy" id="4686"/>
    <lineage>
        <taxon>Eukaryota</taxon>
        <taxon>Viridiplantae</taxon>
        <taxon>Streptophyta</taxon>
        <taxon>Embryophyta</taxon>
        <taxon>Tracheophyta</taxon>
        <taxon>Spermatophyta</taxon>
        <taxon>Magnoliopsida</taxon>
        <taxon>Liliopsida</taxon>
        <taxon>Asparagales</taxon>
        <taxon>Asparagaceae</taxon>
        <taxon>Asparagoideae</taxon>
        <taxon>Asparagus</taxon>
    </lineage>
</organism>
<dbReference type="GO" id="GO:0080043">
    <property type="term" value="F:quercetin 3-O-glucosyltransferase activity"/>
    <property type="evidence" value="ECO:0007669"/>
    <property type="project" value="TreeGrafter"/>
</dbReference>
<keyword evidence="5" id="KW-1185">Reference proteome</keyword>
<dbReference type="PANTHER" id="PTHR11926">
    <property type="entry name" value="GLUCOSYL/GLUCURONOSYL TRANSFERASES"/>
    <property type="match status" value="1"/>
</dbReference>
<dbReference type="PROSITE" id="PS00375">
    <property type="entry name" value="UDPGT"/>
    <property type="match status" value="1"/>
</dbReference>
<dbReference type="PANTHER" id="PTHR11926:SF1534">
    <property type="entry name" value="GLYCOSYLTRANSFERASE"/>
    <property type="match status" value="1"/>
</dbReference>
<protein>
    <submittedName>
        <fullName evidence="4">Uncharacterized protein</fullName>
    </submittedName>
</protein>
<proteinExistence type="inferred from homology"/>
<sequence>MARADHQLHFLLVTYPIQGHISPTVNLANRLAGTAGAHVTISTSISAHRKMFPDLTSADQEVSDGGPISYFPFSDGCDDGVQGHISPTVNLANRLAGTAGAHVTISTSISAHRKMFPDLTSADQEADDNAMIVAWCSQVGVLTHPSVGCFVTHCGWNSTLESLLYGVPAVGMPQKYDQTTNAMLIERVWGTGVRVDVNDDGVVGGEEVRRCLDVVMGEGERGMTIRRNVEVWREKVAEAVGDGGSSDRNLRALVNEIGNVEGWKEKVAVAVGGGGSSDRNLRALVNGIATS</sequence>
<dbReference type="CDD" id="cd03784">
    <property type="entry name" value="GT1_Gtf-like"/>
    <property type="match status" value="1"/>
</dbReference>
<comment type="similarity">
    <text evidence="1 3">Belongs to the UDP-glycosyltransferase family.</text>
</comment>
<dbReference type="OMA" id="ISAHRKM"/>
<dbReference type="EMBL" id="CM007383">
    <property type="protein sequence ID" value="ONK75476.1"/>
    <property type="molecule type" value="Genomic_DNA"/>
</dbReference>
<dbReference type="GO" id="GO:0080044">
    <property type="term" value="F:quercetin 7-O-glucosyltransferase activity"/>
    <property type="evidence" value="ECO:0007669"/>
    <property type="project" value="TreeGrafter"/>
</dbReference>
<dbReference type="Pfam" id="PF00201">
    <property type="entry name" value="UDPGT"/>
    <property type="match status" value="1"/>
</dbReference>
<evidence type="ECO:0000313" key="5">
    <source>
        <dbReference type="Proteomes" id="UP000243459"/>
    </source>
</evidence>
<evidence type="ECO:0000256" key="3">
    <source>
        <dbReference type="RuleBase" id="RU003718"/>
    </source>
</evidence>
<name>A0A5P1FAR2_ASPOF</name>
<evidence type="ECO:0000256" key="2">
    <source>
        <dbReference type="ARBA" id="ARBA00022679"/>
    </source>
</evidence>
<keyword evidence="3" id="KW-0328">Glycosyltransferase</keyword>
<dbReference type="Proteomes" id="UP000243459">
    <property type="component" value="Chromosome 3"/>
</dbReference>